<keyword evidence="2" id="KW-1185">Reference proteome</keyword>
<gene>
    <name evidence="1" type="ORF">HNY73_005399</name>
</gene>
<dbReference type="AlphaFoldDB" id="A0A8T0FIS5"/>
<comment type="caution">
    <text evidence="1">The sequence shown here is derived from an EMBL/GenBank/DDBJ whole genome shotgun (WGS) entry which is preliminary data.</text>
</comment>
<accession>A0A8T0FIS5</accession>
<dbReference type="Proteomes" id="UP000807504">
    <property type="component" value="Unassembled WGS sequence"/>
</dbReference>
<organism evidence="1 2">
    <name type="scientific">Argiope bruennichi</name>
    <name type="common">Wasp spider</name>
    <name type="synonym">Aranea bruennichi</name>
    <dbReference type="NCBI Taxonomy" id="94029"/>
    <lineage>
        <taxon>Eukaryota</taxon>
        <taxon>Metazoa</taxon>
        <taxon>Ecdysozoa</taxon>
        <taxon>Arthropoda</taxon>
        <taxon>Chelicerata</taxon>
        <taxon>Arachnida</taxon>
        <taxon>Araneae</taxon>
        <taxon>Araneomorphae</taxon>
        <taxon>Entelegynae</taxon>
        <taxon>Araneoidea</taxon>
        <taxon>Araneidae</taxon>
        <taxon>Argiope</taxon>
    </lineage>
</organism>
<reference evidence="1" key="1">
    <citation type="journal article" date="2020" name="bioRxiv">
        <title>Chromosome-level reference genome of the European wasp spider Argiope bruennichi: a resource for studies on range expansion and evolutionary adaptation.</title>
        <authorList>
            <person name="Sheffer M.M."/>
            <person name="Hoppe A."/>
            <person name="Krehenwinkel H."/>
            <person name="Uhl G."/>
            <person name="Kuss A.W."/>
            <person name="Jensen L."/>
            <person name="Jensen C."/>
            <person name="Gillespie R.G."/>
            <person name="Hoff K.J."/>
            <person name="Prost S."/>
        </authorList>
    </citation>
    <scope>NUCLEOTIDE SEQUENCE</scope>
</reference>
<proteinExistence type="predicted"/>
<protein>
    <submittedName>
        <fullName evidence="1">Uncharacterized protein</fullName>
    </submittedName>
</protein>
<evidence type="ECO:0000313" key="1">
    <source>
        <dbReference type="EMBL" id="KAF8790372.1"/>
    </source>
</evidence>
<sequence>MEMLLVENSSQTFGIRECRMSFTEIKGNRDKSLRVIIKKVVLLPRRISLFPLDSSSENFTESQLPNYFSPLSTTFAARARRSKTFSFSSTLIFVANREIDNQRCQNFLNFRQIITD</sequence>
<name>A0A8T0FIS5_ARGBR</name>
<dbReference type="EMBL" id="JABXBU010000011">
    <property type="protein sequence ID" value="KAF8790372.1"/>
    <property type="molecule type" value="Genomic_DNA"/>
</dbReference>
<evidence type="ECO:0000313" key="2">
    <source>
        <dbReference type="Proteomes" id="UP000807504"/>
    </source>
</evidence>
<reference evidence="1" key="2">
    <citation type="submission" date="2020-06" db="EMBL/GenBank/DDBJ databases">
        <authorList>
            <person name="Sheffer M."/>
        </authorList>
    </citation>
    <scope>NUCLEOTIDE SEQUENCE</scope>
</reference>